<dbReference type="Gene3D" id="3.30.559.10">
    <property type="entry name" value="Chloramphenicol acetyltransferase-like domain"/>
    <property type="match status" value="2"/>
</dbReference>
<keyword evidence="5" id="KW-1185">Reference proteome</keyword>
<keyword evidence="3" id="KW-0012">Acyltransferase</keyword>
<evidence type="ECO:0000313" key="5">
    <source>
        <dbReference type="Proteomes" id="UP001428341"/>
    </source>
</evidence>
<dbReference type="EMBL" id="JBCGBO010000004">
    <property type="protein sequence ID" value="KAK9210580.1"/>
    <property type="molecule type" value="Genomic_DNA"/>
</dbReference>
<comment type="caution">
    <text evidence="4">The sequence shown here is derived from an EMBL/GenBank/DDBJ whole genome shotgun (WGS) entry which is preliminary data.</text>
</comment>
<accession>A0AAP0QSW9</accession>
<dbReference type="PANTHER" id="PTHR31642:SF11">
    <property type="entry name" value="SHIKIMATE O-HYDROXYCINNAMOYLTRANSFERASE"/>
    <property type="match status" value="1"/>
</dbReference>
<dbReference type="Pfam" id="PF02458">
    <property type="entry name" value="Transferase"/>
    <property type="match status" value="1"/>
</dbReference>
<dbReference type="GO" id="GO:0016747">
    <property type="term" value="F:acyltransferase activity, transferring groups other than amino-acyl groups"/>
    <property type="evidence" value="ECO:0007669"/>
    <property type="project" value="TreeGrafter"/>
</dbReference>
<sequence>MSMRIQLKQSCFVKPAEDTPKKSLWISDLDLLVARTHFPTVYFYKPNNNDVSSNFFEAQVLKEALSKALVLFYHVAGRLGVNENEAETDFAIDDFKDFTPRLEFQKLVPNPAVDHSSNISSHPLLVLQVLPNTPFTGVGLHHTLADGVSALHFINTWASIARGDTTITPPFFDRTLLKAHIPPSPKFHHIEYDPPPFLKNPTSPSEFENISTATFDITREQLNTLKVKSKKDDETANFTTYEALAAHIWRCVSKARCLPDDQPTKLYIATDGRFRINPKLPLGYFGNALFTATPVALPGDLQSEPLPSTVKRIQKALKQMTDEYLKSALDY</sequence>
<organism evidence="4 5">
    <name type="scientific">Citrus x changshan-huyou</name>
    <dbReference type="NCBI Taxonomy" id="2935761"/>
    <lineage>
        <taxon>Eukaryota</taxon>
        <taxon>Viridiplantae</taxon>
        <taxon>Streptophyta</taxon>
        <taxon>Embryophyta</taxon>
        <taxon>Tracheophyta</taxon>
        <taxon>Spermatophyta</taxon>
        <taxon>Magnoliopsida</taxon>
        <taxon>eudicotyledons</taxon>
        <taxon>Gunneridae</taxon>
        <taxon>Pentapetalae</taxon>
        <taxon>rosids</taxon>
        <taxon>malvids</taxon>
        <taxon>Sapindales</taxon>
        <taxon>Rutaceae</taxon>
        <taxon>Aurantioideae</taxon>
        <taxon>Citrus</taxon>
    </lineage>
</organism>
<proteinExistence type="inferred from homology"/>
<dbReference type="InterPro" id="IPR023213">
    <property type="entry name" value="CAT-like_dom_sf"/>
</dbReference>
<evidence type="ECO:0000256" key="3">
    <source>
        <dbReference type="ARBA" id="ARBA00023315"/>
    </source>
</evidence>
<dbReference type="PANTHER" id="PTHR31642">
    <property type="entry name" value="TRICHOTHECENE 3-O-ACETYLTRANSFERASE"/>
    <property type="match status" value="1"/>
</dbReference>
<protein>
    <submittedName>
        <fullName evidence="4">Uncharacterized protein</fullName>
    </submittedName>
</protein>
<gene>
    <name evidence="4" type="ORF">WN944_002951</name>
</gene>
<name>A0AAP0QSW9_9ROSI</name>
<dbReference type="Proteomes" id="UP001428341">
    <property type="component" value="Unassembled WGS sequence"/>
</dbReference>
<comment type="similarity">
    <text evidence="1">Belongs to the plant acyltransferase family.</text>
</comment>
<evidence type="ECO:0000256" key="2">
    <source>
        <dbReference type="ARBA" id="ARBA00022679"/>
    </source>
</evidence>
<evidence type="ECO:0000313" key="4">
    <source>
        <dbReference type="EMBL" id="KAK9210580.1"/>
    </source>
</evidence>
<evidence type="ECO:0000256" key="1">
    <source>
        <dbReference type="ARBA" id="ARBA00009861"/>
    </source>
</evidence>
<dbReference type="AlphaFoldDB" id="A0AAP0QSW9"/>
<dbReference type="InterPro" id="IPR050317">
    <property type="entry name" value="Plant_Fungal_Acyltransferase"/>
</dbReference>
<reference evidence="4 5" key="1">
    <citation type="submission" date="2024-05" db="EMBL/GenBank/DDBJ databases">
        <title>Haplotype-resolved chromosome-level genome assembly of Huyou (Citrus changshanensis).</title>
        <authorList>
            <person name="Miao C."/>
            <person name="Chen W."/>
            <person name="Wu Y."/>
            <person name="Wang L."/>
            <person name="Zhao S."/>
            <person name="Grierson D."/>
            <person name="Xu C."/>
            <person name="Chen K."/>
        </authorList>
    </citation>
    <scope>NUCLEOTIDE SEQUENCE [LARGE SCALE GENOMIC DNA]</scope>
    <source>
        <strain evidence="4">01-14</strain>
        <tissue evidence="4">Leaf</tissue>
    </source>
</reference>
<keyword evidence="2" id="KW-0808">Transferase</keyword>